<keyword evidence="1" id="KW-0732">Signal</keyword>
<dbReference type="EMBL" id="UFQT01006147">
    <property type="protein sequence ID" value="SSX36084.1"/>
    <property type="molecule type" value="Genomic_DNA"/>
</dbReference>
<gene>
    <name evidence="2" type="primary">CSON012718</name>
</gene>
<dbReference type="AlphaFoldDB" id="A0A336LTE8"/>
<evidence type="ECO:0000313" key="2">
    <source>
        <dbReference type="EMBL" id="SSX16918.1"/>
    </source>
</evidence>
<sequence>MLFKVIIYSSLLLVTLDILEINLVKDVFGQRGLVRDPCSTRRQRLLSLLNLLCNDTQNASIVARDACYGCFFRAALLTVGQTLLAQLSQCATIYLNGTSYGICALQLAQLASGLRATSAPTIRNCYTGYCEFVQCLRRINANNLIDACLLASITTLNLTIQSNRIALYTNTTSCILASARCDPYNPITGVFQGIVGQSQTVQLTNAAALQNSLQITPNGDLRVISFPRTVFAAETFCSVSNTLDQSTSGLCNLVG</sequence>
<proteinExistence type="predicted"/>
<organism evidence="2">
    <name type="scientific">Culicoides sonorensis</name>
    <name type="common">Biting midge</name>
    <dbReference type="NCBI Taxonomy" id="179676"/>
    <lineage>
        <taxon>Eukaryota</taxon>
        <taxon>Metazoa</taxon>
        <taxon>Ecdysozoa</taxon>
        <taxon>Arthropoda</taxon>
        <taxon>Hexapoda</taxon>
        <taxon>Insecta</taxon>
        <taxon>Pterygota</taxon>
        <taxon>Neoptera</taxon>
        <taxon>Endopterygota</taxon>
        <taxon>Diptera</taxon>
        <taxon>Nematocera</taxon>
        <taxon>Chironomoidea</taxon>
        <taxon>Ceratopogonidae</taxon>
        <taxon>Ceratopogoninae</taxon>
        <taxon>Culicoides</taxon>
        <taxon>Monoculicoides</taxon>
    </lineage>
</organism>
<accession>A0A336LTE8</accession>
<feature type="signal peptide" evidence="1">
    <location>
        <begin position="1"/>
        <end position="29"/>
    </location>
</feature>
<evidence type="ECO:0000256" key="1">
    <source>
        <dbReference type="SAM" id="SignalP"/>
    </source>
</evidence>
<dbReference type="VEuPathDB" id="VectorBase:CSON012718"/>
<reference evidence="3" key="2">
    <citation type="submission" date="2018-07" db="EMBL/GenBank/DDBJ databases">
        <authorList>
            <person name="Quirk P.G."/>
            <person name="Krulwich T.A."/>
        </authorList>
    </citation>
    <scope>NUCLEOTIDE SEQUENCE</scope>
</reference>
<reference evidence="2" key="1">
    <citation type="submission" date="2018-04" db="EMBL/GenBank/DDBJ databases">
        <authorList>
            <person name="Go L.Y."/>
            <person name="Mitchell J.A."/>
        </authorList>
    </citation>
    <scope>NUCLEOTIDE SEQUENCE</scope>
    <source>
        <tissue evidence="2">Whole organism</tissue>
    </source>
</reference>
<feature type="chain" id="PRO_5033778319" evidence="1">
    <location>
        <begin position="30"/>
        <end position="255"/>
    </location>
</feature>
<name>A0A336LTE8_CULSO</name>
<evidence type="ECO:0000313" key="3">
    <source>
        <dbReference type="EMBL" id="SSX36084.1"/>
    </source>
</evidence>
<protein>
    <submittedName>
        <fullName evidence="2">CSON012718 protein</fullName>
    </submittedName>
</protein>
<dbReference type="EMBL" id="UFQS01006147">
    <property type="protein sequence ID" value="SSX16918.1"/>
    <property type="molecule type" value="Genomic_DNA"/>
</dbReference>